<dbReference type="InterPro" id="IPR033479">
    <property type="entry name" value="dCache_1"/>
</dbReference>
<evidence type="ECO:0000259" key="12">
    <source>
        <dbReference type="PROSITE" id="PS50111"/>
    </source>
</evidence>
<dbReference type="EMBL" id="FIZX01000001">
    <property type="protein sequence ID" value="CZF79814.1"/>
    <property type="molecule type" value="Genomic_DNA"/>
</dbReference>
<dbReference type="CDD" id="cd12913">
    <property type="entry name" value="PDC1_MCP_like"/>
    <property type="match status" value="1"/>
</dbReference>
<evidence type="ECO:0000313" key="15">
    <source>
        <dbReference type="Proteomes" id="UP000071641"/>
    </source>
</evidence>
<dbReference type="GO" id="GO:0004888">
    <property type="term" value="F:transmembrane signaling receptor activity"/>
    <property type="evidence" value="ECO:0007669"/>
    <property type="project" value="InterPro"/>
</dbReference>
<dbReference type="GO" id="GO:0005886">
    <property type="term" value="C:plasma membrane"/>
    <property type="evidence" value="ECO:0007669"/>
    <property type="project" value="UniProtKB-SubCell"/>
</dbReference>
<dbReference type="PROSITE" id="PS50111">
    <property type="entry name" value="CHEMOTAXIS_TRANSDUC_2"/>
    <property type="match status" value="1"/>
</dbReference>
<dbReference type="SMART" id="SM00304">
    <property type="entry name" value="HAMP"/>
    <property type="match status" value="1"/>
</dbReference>
<dbReference type="InterPro" id="IPR004090">
    <property type="entry name" value="Chemotax_Me-accpt_rcpt"/>
</dbReference>
<comment type="subcellular location">
    <subcellularLocation>
        <location evidence="1">Cell inner membrane</location>
    </subcellularLocation>
    <subcellularLocation>
        <location evidence="2">Cell membrane</location>
        <topology evidence="2">Multi-pass membrane protein</topology>
    </subcellularLocation>
</comment>
<dbReference type="GO" id="GO:0007165">
    <property type="term" value="P:signal transduction"/>
    <property type="evidence" value="ECO:0007669"/>
    <property type="project" value="UniProtKB-KW"/>
</dbReference>
<evidence type="ECO:0000313" key="14">
    <source>
        <dbReference type="EMBL" id="CZF79814.1"/>
    </source>
</evidence>
<feature type="transmembrane region" description="Helical" evidence="11">
    <location>
        <begin position="12"/>
        <end position="36"/>
    </location>
</feature>
<evidence type="ECO:0000256" key="1">
    <source>
        <dbReference type="ARBA" id="ARBA00004533"/>
    </source>
</evidence>
<evidence type="ECO:0000256" key="10">
    <source>
        <dbReference type="PROSITE-ProRule" id="PRU00284"/>
    </source>
</evidence>
<dbReference type="SUPFAM" id="SSF58104">
    <property type="entry name" value="Methyl-accepting chemotaxis protein (MCP) signaling domain"/>
    <property type="match status" value="1"/>
</dbReference>
<protein>
    <submittedName>
        <fullName evidence="14">Methyl-accepting chemotaxis protein PctA</fullName>
    </submittedName>
</protein>
<accession>A0A128F079</accession>
<evidence type="ECO:0000256" key="5">
    <source>
        <dbReference type="ARBA" id="ARBA00022692"/>
    </source>
</evidence>
<dbReference type="InterPro" id="IPR003660">
    <property type="entry name" value="HAMP_dom"/>
</dbReference>
<evidence type="ECO:0000256" key="9">
    <source>
        <dbReference type="ARBA" id="ARBA00029447"/>
    </source>
</evidence>
<keyword evidence="4" id="KW-0145">Chemotaxis</keyword>
<evidence type="ECO:0000256" key="7">
    <source>
        <dbReference type="ARBA" id="ARBA00023136"/>
    </source>
</evidence>
<organism evidence="14 15">
    <name type="scientific">Grimontia celer</name>
    <dbReference type="NCBI Taxonomy" id="1796497"/>
    <lineage>
        <taxon>Bacteria</taxon>
        <taxon>Pseudomonadati</taxon>
        <taxon>Pseudomonadota</taxon>
        <taxon>Gammaproteobacteria</taxon>
        <taxon>Vibrionales</taxon>
        <taxon>Vibrionaceae</taxon>
        <taxon>Grimontia</taxon>
    </lineage>
</organism>
<dbReference type="Pfam" id="PF00672">
    <property type="entry name" value="HAMP"/>
    <property type="match status" value="1"/>
</dbReference>
<dbReference type="AlphaFoldDB" id="A0A128F079"/>
<feature type="domain" description="Methyl-accepting transducer" evidence="12">
    <location>
        <begin position="366"/>
        <end position="602"/>
    </location>
</feature>
<dbReference type="Pfam" id="PF00015">
    <property type="entry name" value="MCPsignal"/>
    <property type="match status" value="1"/>
</dbReference>
<dbReference type="Gene3D" id="3.30.450.20">
    <property type="entry name" value="PAS domain"/>
    <property type="match status" value="2"/>
</dbReference>
<dbReference type="STRING" id="1796497.GCE9029_01665"/>
<dbReference type="PANTHER" id="PTHR32089">
    <property type="entry name" value="METHYL-ACCEPTING CHEMOTAXIS PROTEIN MCPB"/>
    <property type="match status" value="1"/>
</dbReference>
<proteinExistence type="inferred from homology"/>
<dbReference type="GO" id="GO:0006935">
    <property type="term" value="P:chemotaxis"/>
    <property type="evidence" value="ECO:0007669"/>
    <property type="project" value="UniProtKB-KW"/>
</dbReference>
<dbReference type="CDD" id="cd06225">
    <property type="entry name" value="HAMP"/>
    <property type="match status" value="1"/>
</dbReference>
<dbReference type="CDD" id="cd18774">
    <property type="entry name" value="PDC2_HK_sensor"/>
    <property type="match status" value="1"/>
</dbReference>
<dbReference type="FunFam" id="1.10.287.950:FF:000001">
    <property type="entry name" value="Methyl-accepting chemotaxis sensory transducer"/>
    <property type="match status" value="1"/>
</dbReference>
<dbReference type="InterPro" id="IPR004089">
    <property type="entry name" value="MCPsignal_dom"/>
</dbReference>
<evidence type="ECO:0000256" key="8">
    <source>
        <dbReference type="ARBA" id="ARBA00023224"/>
    </source>
</evidence>
<keyword evidence="7 11" id="KW-0472">Membrane</keyword>
<feature type="transmembrane region" description="Helical" evidence="11">
    <location>
        <begin position="287"/>
        <end position="306"/>
    </location>
</feature>
<dbReference type="SUPFAM" id="SSF103190">
    <property type="entry name" value="Sensory domain-like"/>
    <property type="match status" value="1"/>
</dbReference>
<dbReference type="Proteomes" id="UP000071641">
    <property type="component" value="Unassembled WGS sequence"/>
</dbReference>
<evidence type="ECO:0000259" key="13">
    <source>
        <dbReference type="PROSITE" id="PS50885"/>
    </source>
</evidence>
<dbReference type="Gene3D" id="1.10.287.950">
    <property type="entry name" value="Methyl-accepting chemotaxis protein"/>
    <property type="match status" value="1"/>
</dbReference>
<keyword evidence="3" id="KW-1003">Cell membrane</keyword>
<feature type="domain" description="HAMP" evidence="13">
    <location>
        <begin position="307"/>
        <end position="361"/>
    </location>
</feature>
<dbReference type="SMART" id="SM00283">
    <property type="entry name" value="MA"/>
    <property type="match status" value="1"/>
</dbReference>
<comment type="similarity">
    <text evidence="9">Belongs to the methyl-accepting chemotaxis (MCP) protein family.</text>
</comment>
<dbReference type="InterPro" id="IPR029151">
    <property type="entry name" value="Sensor-like_sf"/>
</dbReference>
<name>A0A128F079_9GAMM</name>
<reference evidence="15" key="1">
    <citation type="submission" date="2016-02" db="EMBL/GenBank/DDBJ databases">
        <authorList>
            <person name="Rodrigo-Torres Lidia"/>
            <person name="Arahal R.David."/>
        </authorList>
    </citation>
    <scope>NUCLEOTIDE SEQUENCE [LARGE SCALE GENOMIC DNA]</scope>
    <source>
        <strain evidence="15">CECT 9029</strain>
    </source>
</reference>
<dbReference type="CDD" id="cd11386">
    <property type="entry name" value="MCP_signal"/>
    <property type="match status" value="1"/>
</dbReference>
<dbReference type="OrthoDB" id="2489132at2"/>
<dbReference type="Pfam" id="PF02743">
    <property type="entry name" value="dCache_1"/>
    <property type="match status" value="1"/>
</dbReference>
<evidence type="ECO:0000256" key="4">
    <source>
        <dbReference type="ARBA" id="ARBA00022500"/>
    </source>
</evidence>
<dbReference type="RefSeq" id="WP_062662494.1">
    <property type="nucleotide sequence ID" value="NZ_FIZX01000001.1"/>
</dbReference>
<dbReference type="PANTHER" id="PTHR32089:SF117">
    <property type="entry name" value="METHYL ACCEPTING SENSORY TRANSDUCER WITH CACHE_1 SMALL MOLECULE BINDING DOMAIN"/>
    <property type="match status" value="1"/>
</dbReference>
<gene>
    <name evidence="14" type="primary">pctA_2</name>
    <name evidence="14" type="ORF">GCE9029_01665</name>
</gene>
<keyword evidence="6 11" id="KW-1133">Transmembrane helix</keyword>
<evidence type="ECO:0000256" key="11">
    <source>
        <dbReference type="SAM" id="Phobius"/>
    </source>
</evidence>
<sequence>MVKLINLGFKQRVIAISAVLLTLSLSISSYLSYYFLSEEKTESIDESISIRVDAAGDAVERWINRVSISLQKNAPFFSEPLSDEQILVSTNQIKKSSQVFAIIVGFENGNAFSSNSGKYDPNAYDPRGRGWYKAAKEKRGTIITDIYTGATTKKLMVSIAEPFYEGNTLKGVLLADLTLDIIGAHIGKGLPESGIASLFDERGVVIASSSQKSKPGETTISSIPELADYQDELLAPGYGDFDYQSSGRTRTAYHNQIELGFGKSWYYVVSVDQNTAYQSLDALIQRMLWVSVALLLISIAVLVFVLQRLFRPIIGLQQKIEELTQGDGDLTKHLEVTSKDEIGNVAMSVNTLMQQLGAMISKTKSLGDKVGSGMEASTLSASEARAQIETQMNEVDQLATAINQMSVSAKEVANHSQLASESAQSASTNVDRSAQLVESSARSTAALSNQVQEAVTVVSDLNASALGIDSVLSVITDIAEQTNLLALNAAIEAARAGDSGRGFAVVADEVRKLAQKTQQSTEEIGSMIETLQSGARKALEVMESSQQEVGQTLEHSKDADTELQSIRQAVAQITDMIYQIAAAAEEQSIVCEEVNRNAQATKDISVEVSRLVNEMHDVIDGQKQNVSDQNDVLGQFKV</sequence>
<evidence type="ECO:0000256" key="2">
    <source>
        <dbReference type="ARBA" id="ARBA00004651"/>
    </source>
</evidence>
<keyword evidence="8 10" id="KW-0807">Transducer</keyword>
<dbReference type="PROSITE" id="PS50885">
    <property type="entry name" value="HAMP"/>
    <property type="match status" value="1"/>
</dbReference>
<evidence type="ECO:0000256" key="3">
    <source>
        <dbReference type="ARBA" id="ARBA00022475"/>
    </source>
</evidence>
<keyword evidence="5 11" id="KW-0812">Transmembrane</keyword>
<keyword evidence="15" id="KW-1185">Reference proteome</keyword>
<evidence type="ECO:0000256" key="6">
    <source>
        <dbReference type="ARBA" id="ARBA00022989"/>
    </source>
</evidence>
<dbReference type="PRINTS" id="PR00260">
    <property type="entry name" value="CHEMTRNSDUCR"/>
</dbReference>